<reference evidence="4" key="1">
    <citation type="submission" date="2023-01" db="EMBL/GenBank/DDBJ databases">
        <title>Genome assembly of the deep-sea coral Lophelia pertusa.</title>
        <authorList>
            <person name="Herrera S."/>
            <person name="Cordes E."/>
        </authorList>
    </citation>
    <scope>NUCLEOTIDE SEQUENCE</scope>
    <source>
        <strain evidence="4">USNM1676648</strain>
        <tissue evidence="4">Polyp</tissue>
    </source>
</reference>
<keyword evidence="2" id="KW-0067">ATP-binding</keyword>
<evidence type="ECO:0000256" key="2">
    <source>
        <dbReference type="ARBA" id="ARBA00022840"/>
    </source>
</evidence>
<keyword evidence="5" id="KW-1185">Reference proteome</keyword>
<dbReference type="PANTHER" id="PTHR44329:SF298">
    <property type="entry name" value="MIXED LINEAGE KINASE DOMAIN-LIKE PROTEIN"/>
    <property type="match status" value="1"/>
</dbReference>
<evidence type="ECO:0000256" key="1">
    <source>
        <dbReference type="ARBA" id="ARBA00022741"/>
    </source>
</evidence>
<dbReference type="OrthoDB" id="4062651at2759"/>
<evidence type="ECO:0000313" key="4">
    <source>
        <dbReference type="EMBL" id="KAJ7388257.1"/>
    </source>
</evidence>
<dbReference type="PANTHER" id="PTHR44329">
    <property type="entry name" value="SERINE/THREONINE-PROTEIN KINASE TNNI3K-RELATED"/>
    <property type="match status" value="1"/>
</dbReference>
<dbReference type="PROSITE" id="PS00109">
    <property type="entry name" value="PROTEIN_KINASE_TYR"/>
    <property type="match status" value="1"/>
</dbReference>
<gene>
    <name evidence="4" type="ORF">OS493_038925</name>
</gene>
<dbReference type="Pfam" id="PF00069">
    <property type="entry name" value="Pkinase"/>
    <property type="match status" value="1"/>
</dbReference>
<organism evidence="4 5">
    <name type="scientific">Desmophyllum pertusum</name>
    <dbReference type="NCBI Taxonomy" id="174260"/>
    <lineage>
        <taxon>Eukaryota</taxon>
        <taxon>Metazoa</taxon>
        <taxon>Cnidaria</taxon>
        <taxon>Anthozoa</taxon>
        <taxon>Hexacorallia</taxon>
        <taxon>Scleractinia</taxon>
        <taxon>Caryophylliina</taxon>
        <taxon>Caryophylliidae</taxon>
        <taxon>Desmophyllum</taxon>
    </lineage>
</organism>
<dbReference type="InterPro" id="IPR000719">
    <property type="entry name" value="Prot_kinase_dom"/>
</dbReference>
<proteinExistence type="predicted"/>
<sequence length="165" mass="18624">METSLRALLQKQPLSATEVSIIALDVAQALNYLHHKKPSPIIHRDISSGNVLLWRRGDQWRGKVSDYGTAKFMQQIMTAAVGALLYRAPEALEPRNQTVKIDVYSFGVLLCEMCIRELPDPERRKEQVAVVKNCLLRALIRGCLESEPATRPTMEEIVEELEEPA</sequence>
<protein>
    <recommendedName>
        <fullName evidence="3">Protein kinase domain-containing protein</fullName>
    </recommendedName>
</protein>
<dbReference type="GO" id="GO:0005524">
    <property type="term" value="F:ATP binding"/>
    <property type="evidence" value="ECO:0007669"/>
    <property type="project" value="UniProtKB-KW"/>
</dbReference>
<dbReference type="Proteomes" id="UP001163046">
    <property type="component" value="Unassembled WGS sequence"/>
</dbReference>
<dbReference type="GO" id="GO:0004672">
    <property type="term" value="F:protein kinase activity"/>
    <property type="evidence" value="ECO:0007669"/>
    <property type="project" value="InterPro"/>
</dbReference>
<dbReference type="SUPFAM" id="SSF56112">
    <property type="entry name" value="Protein kinase-like (PK-like)"/>
    <property type="match status" value="1"/>
</dbReference>
<accession>A0A9X0D5N4</accession>
<name>A0A9X0D5N4_9CNID</name>
<dbReference type="InterPro" id="IPR051681">
    <property type="entry name" value="Ser/Thr_Kinases-Pseudokinases"/>
</dbReference>
<dbReference type="Gene3D" id="1.10.510.10">
    <property type="entry name" value="Transferase(Phosphotransferase) domain 1"/>
    <property type="match status" value="1"/>
</dbReference>
<evidence type="ECO:0000313" key="5">
    <source>
        <dbReference type="Proteomes" id="UP001163046"/>
    </source>
</evidence>
<dbReference type="EMBL" id="MU825529">
    <property type="protein sequence ID" value="KAJ7388257.1"/>
    <property type="molecule type" value="Genomic_DNA"/>
</dbReference>
<keyword evidence="1" id="KW-0547">Nucleotide-binding</keyword>
<dbReference type="AlphaFoldDB" id="A0A9X0D5N4"/>
<evidence type="ECO:0000259" key="3">
    <source>
        <dbReference type="PROSITE" id="PS50011"/>
    </source>
</evidence>
<dbReference type="PROSITE" id="PS50011">
    <property type="entry name" value="PROTEIN_KINASE_DOM"/>
    <property type="match status" value="1"/>
</dbReference>
<dbReference type="InterPro" id="IPR011009">
    <property type="entry name" value="Kinase-like_dom_sf"/>
</dbReference>
<dbReference type="GO" id="GO:0097527">
    <property type="term" value="P:necroptotic signaling pathway"/>
    <property type="evidence" value="ECO:0007669"/>
    <property type="project" value="TreeGrafter"/>
</dbReference>
<comment type="caution">
    <text evidence="4">The sequence shown here is derived from an EMBL/GenBank/DDBJ whole genome shotgun (WGS) entry which is preliminary data.</text>
</comment>
<dbReference type="InterPro" id="IPR008266">
    <property type="entry name" value="Tyr_kinase_AS"/>
</dbReference>
<feature type="domain" description="Protein kinase" evidence="3">
    <location>
        <begin position="1"/>
        <end position="165"/>
    </location>
</feature>